<dbReference type="OrthoDB" id="8190439at2759"/>
<dbReference type="AlphaFoldDB" id="A0A0M9A8E3"/>
<organism evidence="2 3">
    <name type="scientific">Melipona quadrifasciata</name>
    <dbReference type="NCBI Taxonomy" id="166423"/>
    <lineage>
        <taxon>Eukaryota</taxon>
        <taxon>Metazoa</taxon>
        <taxon>Ecdysozoa</taxon>
        <taxon>Arthropoda</taxon>
        <taxon>Hexapoda</taxon>
        <taxon>Insecta</taxon>
        <taxon>Pterygota</taxon>
        <taxon>Neoptera</taxon>
        <taxon>Endopterygota</taxon>
        <taxon>Hymenoptera</taxon>
        <taxon>Apocrita</taxon>
        <taxon>Aculeata</taxon>
        <taxon>Apoidea</taxon>
        <taxon>Anthophila</taxon>
        <taxon>Apidae</taxon>
        <taxon>Melipona</taxon>
    </lineage>
</organism>
<proteinExistence type="predicted"/>
<protein>
    <submittedName>
        <fullName evidence="2">Uncharacterized protein</fullName>
    </submittedName>
</protein>
<keyword evidence="3" id="KW-1185">Reference proteome</keyword>
<evidence type="ECO:0000313" key="2">
    <source>
        <dbReference type="EMBL" id="KOX77969.1"/>
    </source>
</evidence>
<gene>
    <name evidence="2" type="ORF">WN51_05857</name>
</gene>
<accession>A0A0M9A8E3</accession>
<feature type="compositionally biased region" description="Basic and acidic residues" evidence="1">
    <location>
        <begin position="102"/>
        <end position="113"/>
    </location>
</feature>
<name>A0A0M9A8E3_9HYME</name>
<feature type="region of interest" description="Disordered" evidence="1">
    <location>
        <begin position="102"/>
        <end position="128"/>
    </location>
</feature>
<dbReference type="Proteomes" id="UP000053105">
    <property type="component" value="Unassembled WGS sequence"/>
</dbReference>
<sequence length="128" mass="15432">MDLVYVPEVLTYGFFRAHQYPDYEQPWNKDYFNCGKSMQVHSQRSPHHEQKVLSKKHCYLCRENKRRSLATYIREKSRRDSCQEIHEEEEYDCEDTIEETVKTDDKTSKRASENNKYLEINNTTKNAK</sequence>
<evidence type="ECO:0000256" key="1">
    <source>
        <dbReference type="SAM" id="MobiDB-lite"/>
    </source>
</evidence>
<dbReference type="EMBL" id="KQ435727">
    <property type="protein sequence ID" value="KOX77969.1"/>
    <property type="molecule type" value="Genomic_DNA"/>
</dbReference>
<reference evidence="2 3" key="1">
    <citation type="submission" date="2015-07" db="EMBL/GenBank/DDBJ databases">
        <title>The genome of Melipona quadrifasciata.</title>
        <authorList>
            <person name="Pan H."/>
            <person name="Kapheim K."/>
        </authorList>
    </citation>
    <scope>NUCLEOTIDE SEQUENCE [LARGE SCALE GENOMIC DNA]</scope>
    <source>
        <strain evidence="2">0111107301</strain>
        <tissue evidence="2">Whole body</tissue>
    </source>
</reference>
<evidence type="ECO:0000313" key="3">
    <source>
        <dbReference type="Proteomes" id="UP000053105"/>
    </source>
</evidence>